<gene>
    <name evidence="1" type="ORF">AA0113_g10296</name>
</gene>
<evidence type="ECO:0000313" key="1">
    <source>
        <dbReference type="EMBL" id="RYO45697.1"/>
    </source>
</evidence>
<dbReference type="AlphaFoldDB" id="A0A4Q4QQB9"/>
<organism evidence="1 2">
    <name type="scientific">Alternaria arborescens</name>
    <dbReference type="NCBI Taxonomy" id="156630"/>
    <lineage>
        <taxon>Eukaryota</taxon>
        <taxon>Fungi</taxon>
        <taxon>Dikarya</taxon>
        <taxon>Ascomycota</taxon>
        <taxon>Pezizomycotina</taxon>
        <taxon>Dothideomycetes</taxon>
        <taxon>Pleosporomycetidae</taxon>
        <taxon>Pleosporales</taxon>
        <taxon>Pleosporineae</taxon>
        <taxon>Pleosporaceae</taxon>
        <taxon>Alternaria</taxon>
        <taxon>Alternaria sect. Alternaria</taxon>
    </lineage>
</organism>
<keyword evidence="2" id="KW-1185">Reference proteome</keyword>
<dbReference type="EMBL" id="PEJP01000052">
    <property type="protein sequence ID" value="RYO45697.1"/>
    <property type="molecule type" value="Genomic_DNA"/>
</dbReference>
<evidence type="ECO:0000313" key="2">
    <source>
        <dbReference type="Proteomes" id="UP000293823"/>
    </source>
</evidence>
<proteinExistence type="predicted"/>
<protein>
    <submittedName>
        <fullName evidence="1">Uncharacterized protein</fullName>
    </submittedName>
</protein>
<comment type="caution">
    <text evidence="1">The sequence shown here is derived from an EMBL/GenBank/DDBJ whole genome shotgun (WGS) entry which is preliminary data.</text>
</comment>
<dbReference type="Proteomes" id="UP000293823">
    <property type="component" value="Unassembled WGS sequence"/>
</dbReference>
<name>A0A4Q4QQB9_9PLEO</name>
<reference evidence="2" key="1">
    <citation type="journal article" date="2019" name="bioRxiv">
        <title>Genomics, evolutionary history and diagnostics of the Alternaria alternata species group including apple and Asian pear pathotypes.</title>
        <authorList>
            <person name="Armitage A.D."/>
            <person name="Cockerton H.M."/>
            <person name="Sreenivasaprasad S."/>
            <person name="Woodhall J.W."/>
            <person name="Lane C.R."/>
            <person name="Harrison R.J."/>
            <person name="Clarkson J.P."/>
        </authorList>
    </citation>
    <scope>NUCLEOTIDE SEQUENCE [LARGE SCALE GENOMIC DNA]</scope>
    <source>
        <strain evidence="2">RGR 97.0016</strain>
    </source>
</reference>
<sequence length="85" mass="9716">MSRHSPYTLIDNFGFDLAADSNETHLVHIDSTGLSFPRERIQSYTNEDDDFLPFPRNVADNGGGQCPVKSLPRRTYRITSSRKRE</sequence>
<accession>A0A4Q4QQB9</accession>